<evidence type="ECO:0000256" key="1">
    <source>
        <dbReference type="SAM" id="MobiDB-lite"/>
    </source>
</evidence>
<evidence type="ECO:0000313" key="3">
    <source>
        <dbReference type="EMBL" id="MFD1882566.1"/>
    </source>
</evidence>
<evidence type="ECO:0000313" key="4">
    <source>
        <dbReference type="Proteomes" id="UP001597213"/>
    </source>
</evidence>
<feature type="region of interest" description="Disordered" evidence="1">
    <location>
        <begin position="1"/>
        <end position="43"/>
    </location>
</feature>
<sequence>MPQNPPGRPAPQPPEARPAAVTPVQVPLRPGTPAPSDQAPQNIRAPAGVARPRWRHWMLVISFLLLVVLPVLASAVYLWTRAVDQYVSSTAFSVRKEESQASLDILGGITKLTGSGSASDADILFEFIRSQDMVQRLDTKMNLRKMFSANWPRDFVFAYDPSGTIEDLTEYWQRQVKVSNDSSSGILTLDVSAFSPEDAHALAVAIFAESTQMINKLSEAAREDATRFTRQELEKTRDDLTQARQDITAFKMRTQIADPAADLAAQMGVLTQLQTQLAEALVAHDLLLENARENDPRVIQSKQRIAAIESRIEIERKKFGPDGEGPGGQSYSTLMAEYEKLSVDREFAEGAYRAARVSHEAAVAEARRQSLYLAAHIEPTMPESSRKPDRPMLLLIISILALLSWGTLILIYYSVRDRR</sequence>
<dbReference type="PANTHER" id="PTHR32309:SF13">
    <property type="entry name" value="FERRIC ENTEROBACTIN TRANSPORT PROTEIN FEPE"/>
    <property type="match status" value="1"/>
</dbReference>
<keyword evidence="4" id="KW-1185">Reference proteome</keyword>
<feature type="transmembrane region" description="Helical" evidence="2">
    <location>
        <begin position="392"/>
        <end position="415"/>
    </location>
</feature>
<feature type="transmembrane region" description="Helical" evidence="2">
    <location>
        <begin position="57"/>
        <end position="79"/>
    </location>
</feature>
<dbReference type="Proteomes" id="UP001597213">
    <property type="component" value="Unassembled WGS sequence"/>
</dbReference>
<dbReference type="InterPro" id="IPR050445">
    <property type="entry name" value="Bact_polysacc_biosynth/exp"/>
</dbReference>
<organism evidence="3 4">
    <name type="scientific">Paracoccus pacificus</name>
    <dbReference type="NCBI Taxonomy" id="1463598"/>
    <lineage>
        <taxon>Bacteria</taxon>
        <taxon>Pseudomonadati</taxon>
        <taxon>Pseudomonadota</taxon>
        <taxon>Alphaproteobacteria</taxon>
        <taxon>Rhodobacterales</taxon>
        <taxon>Paracoccaceae</taxon>
        <taxon>Paracoccus</taxon>
    </lineage>
</organism>
<protein>
    <submittedName>
        <fullName evidence="3">Capsule biosynthesis protein</fullName>
    </submittedName>
</protein>
<keyword evidence="2" id="KW-0812">Transmembrane</keyword>
<proteinExistence type="predicted"/>
<accession>A0ABW4R8H9</accession>
<reference evidence="4" key="1">
    <citation type="journal article" date="2019" name="Int. J. Syst. Evol. Microbiol.">
        <title>The Global Catalogue of Microorganisms (GCM) 10K type strain sequencing project: providing services to taxonomists for standard genome sequencing and annotation.</title>
        <authorList>
            <consortium name="The Broad Institute Genomics Platform"/>
            <consortium name="The Broad Institute Genome Sequencing Center for Infectious Disease"/>
            <person name="Wu L."/>
            <person name="Ma J."/>
        </authorList>
    </citation>
    <scope>NUCLEOTIDE SEQUENCE [LARGE SCALE GENOMIC DNA]</scope>
    <source>
        <strain evidence="4">CCUG 56029</strain>
    </source>
</reference>
<name>A0ABW4R8H9_9RHOB</name>
<dbReference type="EMBL" id="JBHUEN010000043">
    <property type="protein sequence ID" value="MFD1882566.1"/>
    <property type="molecule type" value="Genomic_DNA"/>
</dbReference>
<feature type="compositionally biased region" description="Pro residues" evidence="1">
    <location>
        <begin position="1"/>
        <end position="16"/>
    </location>
</feature>
<dbReference type="PANTHER" id="PTHR32309">
    <property type="entry name" value="TYROSINE-PROTEIN KINASE"/>
    <property type="match status" value="1"/>
</dbReference>
<keyword evidence="2" id="KW-1133">Transmembrane helix</keyword>
<keyword evidence="2" id="KW-0472">Membrane</keyword>
<comment type="caution">
    <text evidence="3">The sequence shown here is derived from an EMBL/GenBank/DDBJ whole genome shotgun (WGS) entry which is preliminary data.</text>
</comment>
<gene>
    <name evidence="3" type="ORF">ACFSCT_12660</name>
</gene>
<evidence type="ECO:0000256" key="2">
    <source>
        <dbReference type="SAM" id="Phobius"/>
    </source>
</evidence>